<proteinExistence type="inferred from homology"/>
<evidence type="ECO:0000256" key="5">
    <source>
        <dbReference type="ARBA" id="ARBA00022989"/>
    </source>
</evidence>
<dbReference type="Pfam" id="PF00691">
    <property type="entry name" value="OmpA"/>
    <property type="match status" value="1"/>
</dbReference>
<dbReference type="Gene3D" id="3.30.1330.60">
    <property type="entry name" value="OmpA-like domain"/>
    <property type="match status" value="1"/>
</dbReference>
<organism evidence="8">
    <name type="scientific">marine metagenome</name>
    <dbReference type="NCBI Taxonomy" id="408172"/>
    <lineage>
        <taxon>unclassified sequences</taxon>
        <taxon>metagenomes</taxon>
        <taxon>ecological metagenomes</taxon>
    </lineage>
</organism>
<accession>A0A382FG96</accession>
<sequence>MMPQDCPPMPPDESWMATYGDAITLLMAFFVLLMSFAKVDLEVFDAVSNGIGEHMAKEDRKSEKDHLTKAMKIMMVSEGAEQVAKIASDSEGSLTIELDTGAFFRPGSADLAEQAYPFMKALYEELASPLYKQFNINVEGHTDDEPMSSIRYPSNWELSSNRAATVVRFVISESKNDTRIDTNGQKYGVEENRLRATGYAHTQPKVPNRDASGVPIRENRITNRRVVIRINKRTNFNKVKIPKFRRKVKKAGIELDADTKSAVLVNPPMAPKHSFENKLEQHGPETIQKNKIDEIKAAQLAEVTKQGMDHKRVLSKTKVSMN</sequence>
<evidence type="ECO:0000256" key="1">
    <source>
        <dbReference type="ARBA" id="ARBA00004162"/>
    </source>
</evidence>
<dbReference type="InterPro" id="IPR006665">
    <property type="entry name" value="OmpA-like"/>
</dbReference>
<dbReference type="AlphaFoldDB" id="A0A382FG96"/>
<dbReference type="SUPFAM" id="SSF103088">
    <property type="entry name" value="OmpA-like"/>
    <property type="match status" value="1"/>
</dbReference>
<dbReference type="GO" id="GO:0005886">
    <property type="term" value="C:plasma membrane"/>
    <property type="evidence" value="ECO:0007669"/>
    <property type="project" value="UniProtKB-SubCell"/>
</dbReference>
<dbReference type="PANTHER" id="PTHR30329">
    <property type="entry name" value="STATOR ELEMENT OF FLAGELLAR MOTOR COMPLEX"/>
    <property type="match status" value="1"/>
</dbReference>
<reference evidence="8" key="1">
    <citation type="submission" date="2018-05" db="EMBL/GenBank/DDBJ databases">
        <authorList>
            <person name="Lanie J.A."/>
            <person name="Ng W.-L."/>
            <person name="Kazmierczak K.M."/>
            <person name="Andrzejewski T.M."/>
            <person name="Davidsen T.M."/>
            <person name="Wayne K.J."/>
            <person name="Tettelin H."/>
            <person name="Glass J.I."/>
            <person name="Rusch D."/>
            <person name="Podicherti R."/>
            <person name="Tsui H.-C.T."/>
            <person name="Winkler M.E."/>
        </authorList>
    </citation>
    <scope>NUCLEOTIDE SEQUENCE</scope>
</reference>
<keyword evidence="3" id="KW-1003">Cell membrane</keyword>
<evidence type="ECO:0000256" key="2">
    <source>
        <dbReference type="ARBA" id="ARBA00008914"/>
    </source>
</evidence>
<dbReference type="CDD" id="cd07185">
    <property type="entry name" value="OmpA_C-like"/>
    <property type="match status" value="1"/>
</dbReference>
<evidence type="ECO:0000259" key="7">
    <source>
        <dbReference type="PROSITE" id="PS51123"/>
    </source>
</evidence>
<keyword evidence="6" id="KW-0472">Membrane</keyword>
<evidence type="ECO:0000313" key="8">
    <source>
        <dbReference type="EMBL" id="SVB61705.1"/>
    </source>
</evidence>
<dbReference type="InterPro" id="IPR036737">
    <property type="entry name" value="OmpA-like_sf"/>
</dbReference>
<gene>
    <name evidence="8" type="ORF">METZ01_LOCUS214559</name>
</gene>
<dbReference type="PROSITE" id="PS51123">
    <property type="entry name" value="OMPA_2"/>
    <property type="match status" value="1"/>
</dbReference>
<name>A0A382FG96_9ZZZZ</name>
<dbReference type="InterPro" id="IPR025713">
    <property type="entry name" value="MotB-like_N_dom"/>
</dbReference>
<feature type="domain" description="OmpA-like" evidence="7">
    <location>
        <begin position="91"/>
        <end position="234"/>
    </location>
</feature>
<dbReference type="PANTHER" id="PTHR30329:SF21">
    <property type="entry name" value="LIPOPROTEIN YIAD-RELATED"/>
    <property type="match status" value="1"/>
</dbReference>
<keyword evidence="5" id="KW-1133">Transmembrane helix</keyword>
<comment type="subcellular location">
    <subcellularLocation>
        <location evidence="1">Cell membrane</location>
        <topology evidence="1">Single-pass membrane protein</topology>
    </subcellularLocation>
</comment>
<evidence type="ECO:0000256" key="4">
    <source>
        <dbReference type="ARBA" id="ARBA00022692"/>
    </source>
</evidence>
<dbReference type="EMBL" id="UINC01049660">
    <property type="protein sequence ID" value="SVB61705.1"/>
    <property type="molecule type" value="Genomic_DNA"/>
</dbReference>
<evidence type="ECO:0000256" key="3">
    <source>
        <dbReference type="ARBA" id="ARBA00022475"/>
    </source>
</evidence>
<dbReference type="Pfam" id="PF13677">
    <property type="entry name" value="MotB_plug"/>
    <property type="match status" value="1"/>
</dbReference>
<dbReference type="InterPro" id="IPR050330">
    <property type="entry name" value="Bact_OuterMem_StrucFunc"/>
</dbReference>
<comment type="similarity">
    <text evidence="2">Belongs to the MotB family.</text>
</comment>
<evidence type="ECO:0000256" key="6">
    <source>
        <dbReference type="ARBA" id="ARBA00023136"/>
    </source>
</evidence>
<protein>
    <recommendedName>
        <fullName evidence="7">OmpA-like domain-containing protein</fullName>
    </recommendedName>
</protein>
<keyword evidence="4" id="KW-0812">Transmembrane</keyword>